<evidence type="ECO:0000256" key="2">
    <source>
        <dbReference type="SAM" id="MobiDB-lite"/>
    </source>
</evidence>
<organism evidence="5 6">
    <name type="scientific">Mesobacillus foraminis</name>
    <dbReference type="NCBI Taxonomy" id="279826"/>
    <lineage>
        <taxon>Bacteria</taxon>
        <taxon>Bacillati</taxon>
        <taxon>Bacillota</taxon>
        <taxon>Bacilli</taxon>
        <taxon>Bacillales</taxon>
        <taxon>Bacillaceae</taxon>
        <taxon>Mesobacillus</taxon>
    </lineage>
</organism>
<keyword evidence="6" id="KW-1185">Reference proteome</keyword>
<feature type="region of interest" description="Disordered" evidence="2">
    <location>
        <begin position="16"/>
        <end position="59"/>
    </location>
</feature>
<feature type="transmembrane region" description="Helical" evidence="3">
    <location>
        <begin position="238"/>
        <end position="256"/>
    </location>
</feature>
<dbReference type="InterPro" id="IPR025645">
    <property type="entry name" value="DUF4349"/>
</dbReference>
<keyword evidence="3" id="KW-0812">Transmembrane</keyword>
<dbReference type="EMBL" id="SLVV01000001">
    <property type="protein sequence ID" value="TCN27685.1"/>
    <property type="molecule type" value="Genomic_DNA"/>
</dbReference>
<feature type="compositionally biased region" description="Basic and acidic residues" evidence="2">
    <location>
        <begin position="23"/>
        <end position="48"/>
    </location>
</feature>
<evidence type="ECO:0000256" key="3">
    <source>
        <dbReference type="SAM" id="Phobius"/>
    </source>
</evidence>
<gene>
    <name evidence="5" type="ORF">EV146_10112</name>
</gene>
<comment type="caution">
    <text evidence="5">The sequence shown here is derived from an EMBL/GenBank/DDBJ whole genome shotgun (WGS) entry which is preliminary data.</text>
</comment>
<evidence type="ECO:0000256" key="1">
    <source>
        <dbReference type="SAM" id="Coils"/>
    </source>
</evidence>
<dbReference type="Pfam" id="PF14257">
    <property type="entry name" value="DUF4349"/>
    <property type="match status" value="1"/>
</dbReference>
<evidence type="ECO:0000313" key="6">
    <source>
        <dbReference type="Proteomes" id="UP000295689"/>
    </source>
</evidence>
<feature type="transmembrane region" description="Helical" evidence="3">
    <location>
        <begin position="262"/>
        <end position="277"/>
    </location>
</feature>
<evidence type="ECO:0000259" key="4">
    <source>
        <dbReference type="Pfam" id="PF14257"/>
    </source>
</evidence>
<keyword evidence="3" id="KW-0472">Membrane</keyword>
<accession>A0A4R2BLT5</accession>
<sequence length="282" mass="31751">MKELIRTLRVGKDLNKPSQRTLNKKDIAFSEQEERVEKAEDTDGKKSGDTSPESESSGRKVIYNADLQLKVNNYTEVQGKLEKKAISYGGYIVQSQTSTFEDEQLSETMVFRIPQRNFQSFLHDAEGTAEEITHRNVSGQDVTEEFVDLESRLRSKKAVEARLLSFMDEAEKTEDLLKISADLAAVQEEIEQLAGRKNFLQNQTDYSTVTVSLETNILVPKVDQASDLNTWQKVKKQLAVNINVLLALVSGIIVLIAGNLPILILTGMVLSTIWIFLRRKKG</sequence>
<name>A0A4R2BLT5_9BACI</name>
<reference evidence="5 6" key="1">
    <citation type="journal article" date="2015" name="Stand. Genomic Sci.">
        <title>Genomic Encyclopedia of Bacterial and Archaeal Type Strains, Phase III: the genomes of soil and plant-associated and newly described type strains.</title>
        <authorList>
            <person name="Whitman W.B."/>
            <person name="Woyke T."/>
            <person name="Klenk H.P."/>
            <person name="Zhou Y."/>
            <person name="Lilburn T.G."/>
            <person name="Beck B.J."/>
            <person name="De Vos P."/>
            <person name="Vandamme P."/>
            <person name="Eisen J.A."/>
            <person name="Garrity G."/>
            <person name="Hugenholtz P."/>
            <person name="Kyrpides N.C."/>
        </authorList>
    </citation>
    <scope>NUCLEOTIDE SEQUENCE [LARGE SCALE GENOMIC DNA]</scope>
    <source>
        <strain evidence="5 6">CV53</strain>
    </source>
</reference>
<dbReference type="Proteomes" id="UP000295689">
    <property type="component" value="Unassembled WGS sequence"/>
</dbReference>
<keyword evidence="1" id="KW-0175">Coiled coil</keyword>
<dbReference type="AlphaFoldDB" id="A0A4R2BLT5"/>
<dbReference type="RefSeq" id="WP_181215900.1">
    <property type="nucleotide sequence ID" value="NZ_JABUHM010000006.1"/>
</dbReference>
<feature type="coiled-coil region" evidence="1">
    <location>
        <begin position="176"/>
        <end position="203"/>
    </location>
</feature>
<feature type="domain" description="DUF4349" evidence="4">
    <location>
        <begin position="59"/>
        <end position="273"/>
    </location>
</feature>
<keyword evidence="3" id="KW-1133">Transmembrane helix</keyword>
<evidence type="ECO:0000313" key="5">
    <source>
        <dbReference type="EMBL" id="TCN27685.1"/>
    </source>
</evidence>
<proteinExistence type="predicted"/>
<protein>
    <submittedName>
        <fullName evidence="5">Uncharacterized protein DUF4349</fullName>
    </submittedName>
</protein>